<evidence type="ECO:0000256" key="1">
    <source>
        <dbReference type="ARBA" id="ARBA00009512"/>
    </source>
</evidence>
<dbReference type="EMBL" id="BAABQM010000004">
    <property type="protein sequence ID" value="GAA5414857.1"/>
    <property type="molecule type" value="Genomic_DNA"/>
</dbReference>
<keyword evidence="4" id="KW-0689">Ribosomal protein</keyword>
<dbReference type="PANTHER" id="PTHR21011">
    <property type="entry name" value="MITOCHONDRIAL 28S RIBOSOMAL PROTEIN S6"/>
    <property type="match status" value="1"/>
</dbReference>
<organism evidence="5 6">
    <name type="scientific">Ureaplasma ceti</name>
    <dbReference type="NCBI Taxonomy" id="3119530"/>
    <lineage>
        <taxon>Bacteria</taxon>
        <taxon>Bacillati</taxon>
        <taxon>Mycoplasmatota</taxon>
        <taxon>Mycoplasmoidales</taxon>
        <taxon>Mycoplasmoidaceae</taxon>
        <taxon>Ureaplasma</taxon>
    </lineage>
</organism>
<dbReference type="PANTHER" id="PTHR21011:SF1">
    <property type="entry name" value="SMALL RIBOSOMAL SUBUNIT PROTEIN BS6M"/>
    <property type="match status" value="1"/>
</dbReference>
<evidence type="ECO:0000256" key="4">
    <source>
        <dbReference type="HAMAP-Rule" id="MF_00360"/>
    </source>
</evidence>
<name>A0ABP9U9V2_9BACT</name>
<keyword evidence="4" id="KW-0694">RNA-binding</keyword>
<dbReference type="SUPFAM" id="SSF54995">
    <property type="entry name" value="Ribosomal protein S6"/>
    <property type="match status" value="1"/>
</dbReference>
<evidence type="ECO:0000313" key="5">
    <source>
        <dbReference type="EMBL" id="GAA5414857.1"/>
    </source>
</evidence>
<dbReference type="NCBIfam" id="TIGR00166">
    <property type="entry name" value="S6"/>
    <property type="match status" value="1"/>
</dbReference>
<dbReference type="Pfam" id="PF01250">
    <property type="entry name" value="Ribosomal_S6"/>
    <property type="match status" value="1"/>
</dbReference>
<evidence type="ECO:0000313" key="6">
    <source>
        <dbReference type="Proteomes" id="UP001449582"/>
    </source>
</evidence>
<dbReference type="InterPro" id="IPR035980">
    <property type="entry name" value="Ribosomal_bS6_sf"/>
</dbReference>
<dbReference type="CDD" id="cd00473">
    <property type="entry name" value="bS6"/>
    <property type="match status" value="1"/>
</dbReference>
<dbReference type="Gene3D" id="3.30.70.60">
    <property type="match status" value="1"/>
</dbReference>
<comment type="similarity">
    <text evidence="1 4">Belongs to the bacterial ribosomal protein bS6 family.</text>
</comment>
<proteinExistence type="inferred from homology"/>
<comment type="caution">
    <text evidence="5">The sequence shown here is derived from an EMBL/GenBank/DDBJ whole genome shotgun (WGS) entry which is preliminary data.</text>
</comment>
<keyword evidence="4" id="KW-0687">Ribonucleoprotein</keyword>
<reference evidence="5" key="1">
    <citation type="submission" date="2024-02" db="EMBL/GenBank/DDBJ databases">
        <title>Draft genome sequence of new strains in genus Ureaplasma.</title>
        <authorList>
            <person name="Nakajima Y."/>
            <person name="Segawa T."/>
        </authorList>
    </citation>
    <scope>NUCLEOTIDE SEQUENCE [LARGE SCALE GENOMIC DNA]</scope>
    <source>
        <strain evidence="5">OM1</strain>
    </source>
</reference>
<evidence type="ECO:0000256" key="3">
    <source>
        <dbReference type="ARBA" id="ARBA00035294"/>
    </source>
</evidence>
<evidence type="ECO:0000256" key="2">
    <source>
        <dbReference type="ARBA" id="ARBA00035104"/>
    </source>
</evidence>
<dbReference type="InterPro" id="IPR020814">
    <property type="entry name" value="Ribosomal_S6_plastid/chlpt"/>
</dbReference>
<dbReference type="Proteomes" id="UP001449582">
    <property type="component" value="Unassembled WGS sequence"/>
</dbReference>
<keyword evidence="4" id="KW-0699">rRNA-binding</keyword>
<dbReference type="InterPro" id="IPR000529">
    <property type="entry name" value="Ribosomal_bS6"/>
</dbReference>
<protein>
    <recommendedName>
        <fullName evidence="3 4">Small ribosomal subunit protein bS6</fullName>
    </recommendedName>
</protein>
<dbReference type="HAMAP" id="MF_00360">
    <property type="entry name" value="Ribosomal_bS6"/>
    <property type="match status" value="1"/>
</dbReference>
<keyword evidence="6" id="KW-1185">Reference proteome</keyword>
<comment type="function">
    <text evidence="2 4">Binds together with bS18 to 16S ribosomal RNA.</text>
</comment>
<dbReference type="InterPro" id="IPR014717">
    <property type="entry name" value="Transl_elong_EF1B/ribsomal_bS6"/>
</dbReference>
<accession>A0ABP9U9V2</accession>
<gene>
    <name evidence="4" type="primary">rpsF</name>
    <name evidence="5" type="ORF">UREOM_5680</name>
</gene>
<dbReference type="RefSeq" id="WP_353290018.1">
    <property type="nucleotide sequence ID" value="NZ_BAABQM010000004.1"/>
</dbReference>
<sequence length="142" mass="16363">MAKYEIMLIVRGDLEEAQADATCNELVSTLGTKVELTKHGIKEMAYAIKKLNRGYYYQMNFELEGSEGINEFRRLAGINKSVLRQLIINLEKDYGYKATVNAKKIARNEKRAQIFARVQEENRRRAEERLAMQQAAQQTSNN</sequence>